<accession>A0ACB8ZP84</accession>
<dbReference type="EMBL" id="CM042016">
    <property type="protein sequence ID" value="KAI3699131.1"/>
    <property type="molecule type" value="Genomic_DNA"/>
</dbReference>
<keyword evidence="2" id="KW-1185">Reference proteome</keyword>
<dbReference type="Proteomes" id="UP001055811">
    <property type="component" value="Linkage Group LG08"/>
</dbReference>
<reference evidence="2" key="1">
    <citation type="journal article" date="2022" name="Mol. Ecol. Resour.">
        <title>The genomes of chicory, endive, great burdock and yacon provide insights into Asteraceae palaeo-polyploidization history and plant inulin production.</title>
        <authorList>
            <person name="Fan W."/>
            <person name="Wang S."/>
            <person name="Wang H."/>
            <person name="Wang A."/>
            <person name="Jiang F."/>
            <person name="Liu H."/>
            <person name="Zhao H."/>
            <person name="Xu D."/>
            <person name="Zhang Y."/>
        </authorList>
    </citation>
    <scope>NUCLEOTIDE SEQUENCE [LARGE SCALE GENOMIC DNA]</scope>
    <source>
        <strain evidence="2">cv. Punajuju</strain>
    </source>
</reference>
<reference evidence="1 2" key="2">
    <citation type="journal article" date="2022" name="Mol. Ecol. Resour.">
        <title>The genomes of chicory, endive, great burdock and yacon provide insights into Asteraceae paleo-polyploidization history and plant inulin production.</title>
        <authorList>
            <person name="Fan W."/>
            <person name="Wang S."/>
            <person name="Wang H."/>
            <person name="Wang A."/>
            <person name="Jiang F."/>
            <person name="Liu H."/>
            <person name="Zhao H."/>
            <person name="Xu D."/>
            <person name="Zhang Y."/>
        </authorList>
    </citation>
    <scope>NUCLEOTIDE SEQUENCE [LARGE SCALE GENOMIC DNA]</scope>
    <source>
        <strain evidence="2">cv. Punajuju</strain>
        <tissue evidence="1">Leaves</tissue>
    </source>
</reference>
<gene>
    <name evidence="1" type="ORF">L2E82_43193</name>
</gene>
<evidence type="ECO:0000313" key="1">
    <source>
        <dbReference type="EMBL" id="KAI3699131.1"/>
    </source>
</evidence>
<protein>
    <submittedName>
        <fullName evidence="1">Uncharacterized protein</fullName>
    </submittedName>
</protein>
<sequence length="281" mass="30784">MSSSQIHQQMAETKQLVLVVEGTDALRPYWPTIVSTYLEKVIRSFCGNDNQKVLAFVLFNAHGTRNSVFFFFLSNTSSLQFSSNLPSVLDAAFVIVRSSWTNNVETFMQWLNAINFSSTLSSGAAIAEGLGEALMMFPYENRVQNQGNHCILVAASNPHPHPTPVYTPPCYIPPHFKAMQPGTVLCDAETVAKSFPMSFVSLSVISPRRIPKLEAIYNAAKGLLPETGRTIRIVTNPDNLVLISEHFNEALAALSQTETTKVPPNTSPEVVDLTGDSSSDS</sequence>
<name>A0ACB8ZP84_CICIN</name>
<comment type="caution">
    <text evidence="1">The sequence shown here is derived from an EMBL/GenBank/DDBJ whole genome shotgun (WGS) entry which is preliminary data.</text>
</comment>
<proteinExistence type="predicted"/>
<evidence type="ECO:0000313" key="2">
    <source>
        <dbReference type="Proteomes" id="UP001055811"/>
    </source>
</evidence>
<organism evidence="1 2">
    <name type="scientific">Cichorium intybus</name>
    <name type="common">Chicory</name>
    <dbReference type="NCBI Taxonomy" id="13427"/>
    <lineage>
        <taxon>Eukaryota</taxon>
        <taxon>Viridiplantae</taxon>
        <taxon>Streptophyta</taxon>
        <taxon>Embryophyta</taxon>
        <taxon>Tracheophyta</taxon>
        <taxon>Spermatophyta</taxon>
        <taxon>Magnoliopsida</taxon>
        <taxon>eudicotyledons</taxon>
        <taxon>Gunneridae</taxon>
        <taxon>Pentapetalae</taxon>
        <taxon>asterids</taxon>
        <taxon>campanulids</taxon>
        <taxon>Asterales</taxon>
        <taxon>Asteraceae</taxon>
        <taxon>Cichorioideae</taxon>
        <taxon>Cichorieae</taxon>
        <taxon>Cichoriinae</taxon>
        <taxon>Cichorium</taxon>
    </lineage>
</organism>